<gene>
    <name evidence="8" type="ORF">OKA104_LOCUS8146</name>
</gene>
<sequence>MSLTPDASPEDDEHDWDSYLIETNSEAAPACNFKQSLIPPKNEFNIGEKLETIDPRNQDSWCIGTIVDKEGARLRIRLDGTDDRNDFWRLVDSADIRYYGTTEKLRGQIVPPLGFQQNSTRWAKYFEKNLKNGPFAPESCFKSRPKQPERNLFKKGQKLEAVDPKHPQLICPATVNNVIPGDYRIVLSLDGLSSSNNFKVDYSSRDIFPVGWCKSAGIHIAKVGGHLPSRTSNKILPTTPNKQKTIISPSSNDSSYSSTTTDEKNNNSVSKRKPTKKERKSSIDYDDVQLNNNKKKYPIVTVYWNYTSDNGGMLLNPQKFQSLMPSTFGPDQCHLILKSIFDSCIKCSFRPKSFMNRILDLFPLSKNDKEKTSSTQTKLENGITIDLPSIENKNEFWNIIRIIENDILVANDLFLSTPPILNRSNGSSSTSLDSPVLHQTTKRKVTETIEDKTFLTNGKALKSDSNEKSAYDTKIPLVSQPTQLVNNTNTIPRRPERYTPSDVAIFIRGIDPSFDSLASRFLQEEIDGKALLLLTTDTLMRHMGLKLGPSLKIINHIEKLK</sequence>
<dbReference type="Gene3D" id="1.10.150.50">
    <property type="entry name" value="Transcription Factor, Ets-1"/>
    <property type="match status" value="1"/>
</dbReference>
<evidence type="ECO:0000256" key="2">
    <source>
        <dbReference type="ARBA" id="ARBA00022491"/>
    </source>
</evidence>
<evidence type="ECO:0000256" key="4">
    <source>
        <dbReference type="ARBA" id="ARBA00023242"/>
    </source>
</evidence>
<keyword evidence="2" id="KW-0678">Repressor</keyword>
<organism evidence="8 9">
    <name type="scientific">Adineta steineri</name>
    <dbReference type="NCBI Taxonomy" id="433720"/>
    <lineage>
        <taxon>Eukaryota</taxon>
        <taxon>Metazoa</taxon>
        <taxon>Spiralia</taxon>
        <taxon>Gnathifera</taxon>
        <taxon>Rotifera</taxon>
        <taxon>Eurotatoria</taxon>
        <taxon>Bdelloidea</taxon>
        <taxon>Adinetida</taxon>
        <taxon>Adinetidae</taxon>
        <taxon>Adineta</taxon>
    </lineage>
</organism>
<dbReference type="Gene3D" id="3.90.1150.190">
    <property type="entry name" value="SLED domain"/>
    <property type="match status" value="1"/>
</dbReference>
<dbReference type="Gene3D" id="2.30.30.140">
    <property type="match status" value="2"/>
</dbReference>
<feature type="repeat" description="MBT" evidence="5">
    <location>
        <begin position="14"/>
        <end position="112"/>
    </location>
</feature>
<dbReference type="Proteomes" id="UP000663881">
    <property type="component" value="Unassembled WGS sequence"/>
</dbReference>
<evidence type="ECO:0000256" key="3">
    <source>
        <dbReference type="ARBA" id="ARBA00022737"/>
    </source>
</evidence>
<proteinExistence type="predicted"/>
<feature type="region of interest" description="Disordered" evidence="6">
    <location>
        <begin position="229"/>
        <end position="287"/>
    </location>
</feature>
<dbReference type="InterPro" id="IPR038348">
    <property type="entry name" value="SLED_sf"/>
</dbReference>
<feature type="compositionally biased region" description="Basic residues" evidence="6">
    <location>
        <begin position="270"/>
        <end position="279"/>
    </location>
</feature>
<comment type="subcellular location">
    <subcellularLocation>
        <location evidence="1">Nucleus</location>
    </subcellularLocation>
</comment>
<dbReference type="SUPFAM" id="SSF63748">
    <property type="entry name" value="Tudor/PWWP/MBT"/>
    <property type="match status" value="2"/>
</dbReference>
<dbReference type="Pfam" id="PF12140">
    <property type="entry name" value="SLED"/>
    <property type="match status" value="1"/>
</dbReference>
<dbReference type="PANTHER" id="PTHR12247:SF132">
    <property type="entry name" value="POLYCOMB PROTEIN SCM"/>
    <property type="match status" value="1"/>
</dbReference>
<dbReference type="AlphaFoldDB" id="A0A818PVE6"/>
<dbReference type="GO" id="GO:0042393">
    <property type="term" value="F:histone binding"/>
    <property type="evidence" value="ECO:0007669"/>
    <property type="project" value="TreeGrafter"/>
</dbReference>
<dbReference type="InterPro" id="IPR001660">
    <property type="entry name" value="SAM"/>
</dbReference>
<dbReference type="GO" id="GO:0005634">
    <property type="term" value="C:nucleus"/>
    <property type="evidence" value="ECO:0007669"/>
    <property type="project" value="UniProtKB-SubCell"/>
</dbReference>
<reference evidence="8" key="1">
    <citation type="submission" date="2021-02" db="EMBL/GenBank/DDBJ databases">
        <authorList>
            <person name="Nowell W R."/>
        </authorList>
    </citation>
    <scope>NUCLEOTIDE SEQUENCE</scope>
</reference>
<dbReference type="SMART" id="SM00454">
    <property type="entry name" value="SAM"/>
    <property type="match status" value="1"/>
</dbReference>
<dbReference type="InterPro" id="IPR050548">
    <property type="entry name" value="PcG_chromatin_remod_factors"/>
</dbReference>
<feature type="repeat" description="MBT" evidence="5">
    <location>
        <begin position="120"/>
        <end position="223"/>
    </location>
</feature>
<evidence type="ECO:0000256" key="5">
    <source>
        <dbReference type="PROSITE-ProRule" id="PRU00459"/>
    </source>
</evidence>
<dbReference type="PROSITE" id="PS51079">
    <property type="entry name" value="MBT"/>
    <property type="match status" value="2"/>
</dbReference>
<dbReference type="Pfam" id="PF02820">
    <property type="entry name" value="MBT"/>
    <property type="match status" value="2"/>
</dbReference>
<evidence type="ECO:0000256" key="1">
    <source>
        <dbReference type="ARBA" id="ARBA00004123"/>
    </source>
</evidence>
<dbReference type="InterPro" id="IPR013761">
    <property type="entry name" value="SAM/pointed_sf"/>
</dbReference>
<protein>
    <recommendedName>
        <fullName evidence="7">SAM domain-containing protein</fullName>
    </recommendedName>
</protein>
<dbReference type="PANTHER" id="PTHR12247">
    <property type="entry name" value="POLYCOMB GROUP PROTEIN"/>
    <property type="match status" value="1"/>
</dbReference>
<evidence type="ECO:0000259" key="7">
    <source>
        <dbReference type="PROSITE" id="PS50105"/>
    </source>
</evidence>
<dbReference type="InterPro" id="IPR004092">
    <property type="entry name" value="Mbt"/>
</dbReference>
<dbReference type="SMART" id="SM00561">
    <property type="entry name" value="MBT"/>
    <property type="match status" value="2"/>
</dbReference>
<dbReference type="InterPro" id="IPR021987">
    <property type="entry name" value="SLED"/>
</dbReference>
<dbReference type="EMBL" id="CAJOAY010000325">
    <property type="protein sequence ID" value="CAF3631324.1"/>
    <property type="molecule type" value="Genomic_DNA"/>
</dbReference>
<feature type="compositionally biased region" description="Low complexity" evidence="6">
    <location>
        <begin position="245"/>
        <end position="260"/>
    </location>
</feature>
<feature type="compositionally biased region" description="Polar residues" evidence="6">
    <location>
        <begin position="229"/>
        <end position="244"/>
    </location>
</feature>
<accession>A0A818PVE6</accession>
<dbReference type="GO" id="GO:0045892">
    <property type="term" value="P:negative regulation of DNA-templated transcription"/>
    <property type="evidence" value="ECO:0007669"/>
    <property type="project" value="TreeGrafter"/>
</dbReference>
<dbReference type="PROSITE" id="PS50105">
    <property type="entry name" value="SAM_DOMAIN"/>
    <property type="match status" value="1"/>
</dbReference>
<dbReference type="GO" id="GO:0003682">
    <property type="term" value="F:chromatin binding"/>
    <property type="evidence" value="ECO:0007669"/>
    <property type="project" value="TreeGrafter"/>
</dbReference>
<name>A0A818PVE6_9BILA</name>
<keyword evidence="4" id="KW-0539">Nucleus</keyword>
<dbReference type="Pfam" id="PF00536">
    <property type="entry name" value="SAM_1"/>
    <property type="match status" value="1"/>
</dbReference>
<feature type="domain" description="SAM" evidence="7">
    <location>
        <begin position="498"/>
        <end position="561"/>
    </location>
</feature>
<evidence type="ECO:0000313" key="8">
    <source>
        <dbReference type="EMBL" id="CAF3631324.1"/>
    </source>
</evidence>
<evidence type="ECO:0000313" key="9">
    <source>
        <dbReference type="Proteomes" id="UP000663881"/>
    </source>
</evidence>
<dbReference type="SUPFAM" id="SSF47769">
    <property type="entry name" value="SAM/Pointed domain"/>
    <property type="match status" value="1"/>
</dbReference>
<comment type="caution">
    <text evidence="8">The sequence shown here is derived from an EMBL/GenBank/DDBJ whole genome shotgun (WGS) entry which is preliminary data.</text>
</comment>
<keyword evidence="3" id="KW-0677">Repeat</keyword>
<evidence type="ECO:0000256" key="6">
    <source>
        <dbReference type="SAM" id="MobiDB-lite"/>
    </source>
</evidence>